<dbReference type="Gene3D" id="3.40.50.12760">
    <property type="match status" value="1"/>
</dbReference>
<dbReference type="SUPFAM" id="SSF53335">
    <property type="entry name" value="S-adenosyl-L-methionine-dependent methyltransferases"/>
    <property type="match status" value="1"/>
</dbReference>
<evidence type="ECO:0000259" key="1">
    <source>
        <dbReference type="PROSITE" id="PS51613"/>
    </source>
</evidence>
<reference evidence="2 3" key="1">
    <citation type="journal article" date="2018" name="J. Invertebr. Pathol.">
        <title>Morphological, genetic and biological characterisation of a novel alphabaculovirus isolated from Cryptophlebia peltastica (Lepidoptera: Tortricidae).</title>
        <authorList>
            <person name="Marsberg T."/>
            <person name="Jukes M.D."/>
            <person name="Krejmer-Rabalska M."/>
            <person name="Rabalski L."/>
            <person name="Knox C.M."/>
            <person name="Moore S.D."/>
            <person name="Hill M.P."/>
            <person name="Szewczyk B."/>
        </authorList>
    </citation>
    <scope>NUCLEOTIDE SEQUENCE [LARGE SCALE GENOMIC DNA]</scope>
    <source>
        <strain evidence="2">SA</strain>
    </source>
</reference>
<dbReference type="PANTHER" id="PTHR16121:SF0">
    <property type="entry name" value="CAP-SPECIFIC MRNA (NUCLEOSIDE-2'-O-)-METHYLTRANSFERASE 1"/>
    <property type="match status" value="1"/>
</dbReference>
<accession>A0A346RNS3</accession>
<dbReference type="GO" id="GO:0004483">
    <property type="term" value="F:methyltransferase cap1 activity"/>
    <property type="evidence" value="ECO:0007669"/>
    <property type="project" value="UniProtKB-ARBA"/>
</dbReference>
<dbReference type="PROSITE" id="PS51613">
    <property type="entry name" value="SAM_MT_RRMJ"/>
    <property type="match status" value="1"/>
</dbReference>
<dbReference type="KEGG" id="vg:65102173"/>
<dbReference type="RefSeq" id="YP_010086928.1">
    <property type="nucleotide sequence ID" value="NC_055500.1"/>
</dbReference>
<dbReference type="GO" id="GO:0032259">
    <property type="term" value="P:methylation"/>
    <property type="evidence" value="ECO:0007669"/>
    <property type="project" value="InterPro"/>
</dbReference>
<dbReference type="PANTHER" id="PTHR16121">
    <property type="entry name" value="CAP-SPECIFIC MRNA (NUCLEOSIDE-2'-O-)-METHYLTRANSFERASE 1-RELATED"/>
    <property type="match status" value="1"/>
</dbReference>
<sequence length="266" mass="30419">MESKLRLILNDLKNSLDNIDDKSIHRARDAMEKRVVKKRCFNKLKDIDKKFNVCKRVNVFLDLCGGPGQFANYIHSTNFDCKGYGVTLRGKLDYNYNHENFKKIYGYKNSGDIFDESVILELNLMCGKKCELVVADGATDVRGNENDQEILTLPLLAQECKIILNSLKPGGDCVLKIFDTFHSETKILLKDFAANFEFCTVFKPLHSRAANSERYLIGKNRLTERKEHKNFTLNTVKFALKQKRALKKLLNILQNGTNVPKKFAAS</sequence>
<organism evidence="2 3">
    <name type="scientific">Cryptophlebia peltastica nucleopolyhedrovirus</name>
    <dbReference type="NCBI Taxonomy" id="2304025"/>
    <lineage>
        <taxon>Viruses</taxon>
        <taxon>Viruses incertae sedis</taxon>
        <taxon>Naldaviricetes</taxon>
        <taxon>Lefavirales</taxon>
        <taxon>Baculoviridae</taxon>
        <taxon>Alphabaculovirus</taxon>
        <taxon>Alphabaculovirus crypeltasticae</taxon>
    </lineage>
</organism>
<dbReference type="GO" id="GO:0006370">
    <property type="term" value="P:7-methylguanosine mRNA capping"/>
    <property type="evidence" value="ECO:0007669"/>
    <property type="project" value="TreeGrafter"/>
</dbReference>
<dbReference type="Pfam" id="PF01728">
    <property type="entry name" value="FtsJ"/>
    <property type="match status" value="1"/>
</dbReference>
<name>A0A346RNS3_9ABAC</name>
<feature type="domain" description="RrmJ-type SAM-dependent 2'-O-MTase" evidence="1">
    <location>
        <begin position="35"/>
        <end position="222"/>
    </location>
</feature>
<dbReference type="GeneID" id="65102173"/>
<dbReference type="Proteomes" id="UP000500845">
    <property type="component" value="Segment"/>
</dbReference>
<dbReference type="InterPro" id="IPR029063">
    <property type="entry name" value="SAM-dependent_MTases_sf"/>
</dbReference>
<proteinExistence type="predicted"/>
<dbReference type="InterPro" id="IPR002877">
    <property type="entry name" value="RNA_MeTrfase_FtsJ_dom"/>
</dbReference>
<dbReference type="InterPro" id="IPR050851">
    <property type="entry name" value="mRNA_Cap_2O-Ribose_MeTrfase"/>
</dbReference>
<dbReference type="EMBL" id="MH394321">
    <property type="protein sequence ID" value="AXS67720.1"/>
    <property type="molecule type" value="Genomic_DNA"/>
</dbReference>
<evidence type="ECO:0000313" key="3">
    <source>
        <dbReference type="Proteomes" id="UP000500845"/>
    </source>
</evidence>
<protein>
    <submittedName>
        <fullName evidence="2">Mtase-1</fullName>
    </submittedName>
</protein>
<evidence type="ECO:0000313" key="2">
    <source>
        <dbReference type="EMBL" id="AXS67720.1"/>
    </source>
</evidence>
<dbReference type="InterPro" id="IPR025816">
    <property type="entry name" value="RrmJ-type_MeTrfase"/>
</dbReference>
<keyword evidence="3" id="KW-1185">Reference proteome</keyword>